<reference evidence="4 5" key="1">
    <citation type="submission" date="2020-08" db="EMBL/GenBank/DDBJ databases">
        <title>Genomic Encyclopedia of Type Strains, Phase IV (KMG-IV): sequencing the most valuable type-strain genomes for metagenomic binning, comparative biology and taxonomic classification.</title>
        <authorList>
            <person name="Goeker M."/>
        </authorList>
    </citation>
    <scope>NUCLEOTIDE SEQUENCE [LARGE SCALE GENOMIC DNA]</scope>
    <source>
        <strain evidence="4 5">DSM 17328</strain>
    </source>
</reference>
<evidence type="ECO:0000313" key="4">
    <source>
        <dbReference type="EMBL" id="MBB4631181.1"/>
    </source>
</evidence>
<dbReference type="PANTHER" id="PTHR21660:SF1">
    <property type="entry name" value="ACYL-COENZYME A THIOESTERASE 13"/>
    <property type="match status" value="1"/>
</dbReference>
<dbReference type="SUPFAM" id="SSF54637">
    <property type="entry name" value="Thioesterase/thiol ester dehydrase-isomerase"/>
    <property type="match status" value="1"/>
</dbReference>
<dbReference type="InterPro" id="IPR039298">
    <property type="entry name" value="ACOT13"/>
</dbReference>
<feature type="domain" description="Thioesterase" evidence="3">
    <location>
        <begin position="52"/>
        <end position="128"/>
    </location>
</feature>
<evidence type="ECO:0000256" key="1">
    <source>
        <dbReference type="ARBA" id="ARBA00008324"/>
    </source>
</evidence>
<dbReference type="Gene3D" id="3.10.129.10">
    <property type="entry name" value="Hotdog Thioesterase"/>
    <property type="match status" value="1"/>
</dbReference>
<keyword evidence="5" id="KW-1185">Reference proteome</keyword>
<evidence type="ECO:0000259" key="3">
    <source>
        <dbReference type="Pfam" id="PF03061"/>
    </source>
</evidence>
<protein>
    <submittedName>
        <fullName evidence="4">Uncharacterized protein (TIGR00369 family)</fullName>
    </submittedName>
</protein>
<dbReference type="InterPro" id="IPR006683">
    <property type="entry name" value="Thioestr_dom"/>
</dbReference>
<dbReference type="Proteomes" id="UP000566324">
    <property type="component" value="Unassembled WGS sequence"/>
</dbReference>
<dbReference type="NCBIfam" id="TIGR00369">
    <property type="entry name" value="unchar_dom_1"/>
    <property type="match status" value="1"/>
</dbReference>
<organism evidence="4 5">
    <name type="scientific">Sphingosinicella soli</name>
    <dbReference type="NCBI Taxonomy" id="333708"/>
    <lineage>
        <taxon>Bacteria</taxon>
        <taxon>Pseudomonadati</taxon>
        <taxon>Pseudomonadota</taxon>
        <taxon>Alphaproteobacteria</taxon>
        <taxon>Sphingomonadales</taxon>
        <taxon>Sphingosinicellaceae</taxon>
        <taxon>Sphingosinicella</taxon>
    </lineage>
</organism>
<evidence type="ECO:0000256" key="2">
    <source>
        <dbReference type="ARBA" id="ARBA00022801"/>
    </source>
</evidence>
<dbReference type="GO" id="GO:0047617">
    <property type="term" value="F:fatty acyl-CoA hydrolase activity"/>
    <property type="evidence" value="ECO:0007669"/>
    <property type="project" value="InterPro"/>
</dbReference>
<dbReference type="EMBL" id="JACHNZ010000006">
    <property type="protein sequence ID" value="MBB4631181.1"/>
    <property type="molecule type" value="Genomic_DNA"/>
</dbReference>
<dbReference type="InterPro" id="IPR029069">
    <property type="entry name" value="HotDog_dom_sf"/>
</dbReference>
<name>A0A7W7AZE7_9SPHN</name>
<evidence type="ECO:0000313" key="5">
    <source>
        <dbReference type="Proteomes" id="UP000566324"/>
    </source>
</evidence>
<dbReference type="RefSeq" id="WP_243451681.1">
    <property type="nucleotide sequence ID" value="NZ_JACHNZ010000006.1"/>
</dbReference>
<proteinExistence type="inferred from homology"/>
<dbReference type="AlphaFoldDB" id="A0A7W7AZE7"/>
<dbReference type="Pfam" id="PF03061">
    <property type="entry name" value="4HBT"/>
    <property type="match status" value="1"/>
</dbReference>
<comment type="caution">
    <text evidence="4">The sequence shown here is derived from an EMBL/GenBank/DDBJ whole genome shotgun (WGS) entry which is preliminary data.</text>
</comment>
<sequence length="140" mass="14705">MSAVLPNADLLARLNADLPPTGILLGAEILELDPVGRVRMSFVATPAFCNPNGTVQGGIVAAMLDDAAEMACVAQAGKRIFVATIEMKVSFLLPAKAGKLYAEGRVIKRGRMIAFLEADLFDGEGALLARMTSTAAPRAF</sequence>
<dbReference type="CDD" id="cd03443">
    <property type="entry name" value="PaaI_thioesterase"/>
    <property type="match status" value="1"/>
</dbReference>
<dbReference type="PANTHER" id="PTHR21660">
    <property type="entry name" value="THIOESTERASE SUPERFAMILY MEMBER-RELATED"/>
    <property type="match status" value="1"/>
</dbReference>
<keyword evidence="2" id="KW-0378">Hydrolase</keyword>
<comment type="similarity">
    <text evidence="1">Belongs to the thioesterase PaaI family.</text>
</comment>
<accession>A0A7W7AZE7</accession>
<dbReference type="InterPro" id="IPR003736">
    <property type="entry name" value="PAAI_dom"/>
</dbReference>
<gene>
    <name evidence="4" type="ORF">GGQ98_000788</name>
</gene>